<dbReference type="SUPFAM" id="SSF53098">
    <property type="entry name" value="Ribonuclease H-like"/>
    <property type="match status" value="1"/>
</dbReference>
<dbReference type="Pfam" id="PF05699">
    <property type="entry name" value="Dimer_Tnp_hAT"/>
    <property type="match status" value="1"/>
</dbReference>
<feature type="domain" description="HAT C-terminal dimerisation" evidence="2">
    <location>
        <begin position="6"/>
        <end position="88"/>
    </location>
</feature>
<dbReference type="PANTHER" id="PTHR23272:SF187">
    <property type="entry name" value="AC9 TRANSPOSASE-RELATED"/>
    <property type="match status" value="1"/>
</dbReference>
<feature type="region of interest" description="Disordered" evidence="1">
    <location>
        <begin position="1"/>
        <end position="20"/>
    </location>
</feature>
<dbReference type="EMBL" id="PGOL01002259">
    <property type="protein sequence ID" value="PKI49225.1"/>
    <property type="molecule type" value="Genomic_DNA"/>
</dbReference>
<dbReference type="Proteomes" id="UP000233551">
    <property type="component" value="Unassembled WGS sequence"/>
</dbReference>
<protein>
    <recommendedName>
        <fullName evidence="2">HAT C-terminal dimerisation domain-containing protein</fullName>
    </recommendedName>
</protein>
<comment type="caution">
    <text evidence="3">The sequence shown here is derived from an EMBL/GenBank/DDBJ whole genome shotgun (WGS) entry which is preliminary data.</text>
</comment>
<proteinExistence type="predicted"/>
<evidence type="ECO:0000259" key="2">
    <source>
        <dbReference type="Pfam" id="PF05699"/>
    </source>
</evidence>
<name>A0A2I0IZ14_PUNGR</name>
<sequence>MGSKSELEQYLDSPTEPESDSFDVLRWWNDKKSTYKVLSSMAKDILAIPVSTVASESAFSTSGRVLDQFRSSLTPKFVEALICAQDWLRSSLTPITIEQYLEDAEKYEEELSGTTTEIMMD</sequence>
<keyword evidence="4" id="KW-1185">Reference proteome</keyword>
<dbReference type="PANTHER" id="PTHR23272">
    <property type="entry name" value="BED FINGER-RELATED"/>
    <property type="match status" value="1"/>
</dbReference>
<dbReference type="InterPro" id="IPR008906">
    <property type="entry name" value="HATC_C_dom"/>
</dbReference>
<dbReference type="GO" id="GO:0046983">
    <property type="term" value="F:protein dimerization activity"/>
    <property type="evidence" value="ECO:0007669"/>
    <property type="project" value="InterPro"/>
</dbReference>
<evidence type="ECO:0000313" key="3">
    <source>
        <dbReference type="EMBL" id="PKI49225.1"/>
    </source>
</evidence>
<dbReference type="InterPro" id="IPR012337">
    <property type="entry name" value="RNaseH-like_sf"/>
</dbReference>
<evidence type="ECO:0000256" key="1">
    <source>
        <dbReference type="SAM" id="MobiDB-lite"/>
    </source>
</evidence>
<gene>
    <name evidence="3" type="ORF">CRG98_030374</name>
</gene>
<accession>A0A2I0IZ14</accession>
<reference evidence="3 4" key="1">
    <citation type="submission" date="2017-11" db="EMBL/GenBank/DDBJ databases">
        <title>De-novo sequencing of pomegranate (Punica granatum L.) genome.</title>
        <authorList>
            <person name="Akparov Z."/>
            <person name="Amiraslanov A."/>
            <person name="Hajiyeva S."/>
            <person name="Abbasov M."/>
            <person name="Kaur K."/>
            <person name="Hamwieh A."/>
            <person name="Solovyev V."/>
            <person name="Salamov A."/>
            <person name="Braich B."/>
            <person name="Kosarev P."/>
            <person name="Mahmoud A."/>
            <person name="Hajiyev E."/>
            <person name="Babayeva S."/>
            <person name="Izzatullayeva V."/>
            <person name="Mammadov A."/>
            <person name="Mammadov A."/>
            <person name="Sharifova S."/>
            <person name="Ojaghi J."/>
            <person name="Eynullazada K."/>
            <person name="Bayramov B."/>
            <person name="Abdulazimova A."/>
            <person name="Shahmuradov I."/>
        </authorList>
    </citation>
    <scope>NUCLEOTIDE SEQUENCE [LARGE SCALE GENOMIC DNA]</scope>
    <source>
        <strain evidence="4">cv. AG2017</strain>
        <tissue evidence="3">Leaf</tissue>
    </source>
</reference>
<dbReference type="AlphaFoldDB" id="A0A2I0IZ14"/>
<organism evidence="3 4">
    <name type="scientific">Punica granatum</name>
    <name type="common">Pomegranate</name>
    <dbReference type="NCBI Taxonomy" id="22663"/>
    <lineage>
        <taxon>Eukaryota</taxon>
        <taxon>Viridiplantae</taxon>
        <taxon>Streptophyta</taxon>
        <taxon>Embryophyta</taxon>
        <taxon>Tracheophyta</taxon>
        <taxon>Spermatophyta</taxon>
        <taxon>Magnoliopsida</taxon>
        <taxon>eudicotyledons</taxon>
        <taxon>Gunneridae</taxon>
        <taxon>Pentapetalae</taxon>
        <taxon>rosids</taxon>
        <taxon>malvids</taxon>
        <taxon>Myrtales</taxon>
        <taxon>Lythraceae</taxon>
        <taxon>Punica</taxon>
    </lineage>
</organism>
<evidence type="ECO:0000313" key="4">
    <source>
        <dbReference type="Proteomes" id="UP000233551"/>
    </source>
</evidence>
<dbReference type="STRING" id="22663.A0A2I0IZ14"/>